<evidence type="ECO:0000313" key="1">
    <source>
        <dbReference type="EMBL" id="HBH7043634.1"/>
    </source>
</evidence>
<accession>A0A9P3Z9A7</accession>
<reference evidence="1" key="1">
    <citation type="journal article" date="2018" name="Genome Biol.">
        <title>SKESA: strategic k-mer extension for scrupulous assemblies.</title>
        <authorList>
            <person name="Souvorov A."/>
            <person name="Agarwala R."/>
            <person name="Lipman D.J."/>
        </authorList>
    </citation>
    <scope>NUCLEOTIDE SEQUENCE</scope>
    <source>
        <strain evidence="1">91871</strain>
    </source>
</reference>
<dbReference type="RefSeq" id="WP_150115592.1">
    <property type="nucleotide sequence ID" value="NZ_JADVIW010000002.1"/>
</dbReference>
<comment type="caution">
    <text evidence="1">The sequence shown here is derived from an EMBL/GenBank/DDBJ whole genome shotgun (WGS) entry which is preliminary data.</text>
</comment>
<organism evidence="1 2">
    <name type="scientific">Citrobacter freundii</name>
    <dbReference type="NCBI Taxonomy" id="546"/>
    <lineage>
        <taxon>Bacteria</taxon>
        <taxon>Pseudomonadati</taxon>
        <taxon>Pseudomonadota</taxon>
        <taxon>Gammaproteobacteria</taxon>
        <taxon>Enterobacterales</taxon>
        <taxon>Enterobacteriaceae</taxon>
        <taxon>Citrobacter</taxon>
        <taxon>Citrobacter freundii complex</taxon>
    </lineage>
</organism>
<gene>
    <name evidence="1" type="ORF">KV121_003744</name>
</gene>
<dbReference type="EMBL" id="DAESCB010000014">
    <property type="protein sequence ID" value="HBH7043634.1"/>
    <property type="molecule type" value="Genomic_DNA"/>
</dbReference>
<sequence length="115" mass="13516">MDNCLQPVWTVAWQKRPDGLFWWDKKKLSLFFDIYQLTKRPRMAEILLAFSSFFCLHHHDTTRHCQCAQNNVRNAVSKNLPPALHAILLYFSPIPLLARDLQFSPDHHSARRISS</sequence>
<reference evidence="1" key="2">
    <citation type="submission" date="2021-07" db="EMBL/GenBank/DDBJ databases">
        <authorList>
            <consortium name="NCBI Pathogen Detection Project"/>
        </authorList>
    </citation>
    <scope>NUCLEOTIDE SEQUENCE</scope>
    <source>
        <strain evidence="1">91871</strain>
    </source>
</reference>
<dbReference type="Proteomes" id="UP000885148">
    <property type="component" value="Unassembled WGS sequence"/>
</dbReference>
<protein>
    <submittedName>
        <fullName evidence="1">Uncharacterized protein</fullName>
    </submittedName>
</protein>
<evidence type="ECO:0000313" key="2">
    <source>
        <dbReference type="Proteomes" id="UP000885148"/>
    </source>
</evidence>
<dbReference type="AlphaFoldDB" id="A0A9P3Z9A7"/>
<name>A0A9P3Z9A7_CITFR</name>
<proteinExistence type="predicted"/>